<comment type="caution">
    <text evidence="2">The sequence shown here is derived from an EMBL/GenBank/DDBJ whole genome shotgun (WGS) entry which is preliminary data.</text>
</comment>
<reference evidence="2" key="1">
    <citation type="submission" date="2023-07" db="EMBL/GenBank/DDBJ databases">
        <title>draft genome sequence of fig (Ficus carica).</title>
        <authorList>
            <person name="Takahashi T."/>
            <person name="Nishimura K."/>
        </authorList>
    </citation>
    <scope>NUCLEOTIDE SEQUENCE</scope>
</reference>
<sequence>MVPVRLPANHDTPRAFRNSGSSSRQLSYSNFKFSAAGSPSRQPRDAMWSTRHVANSTTTPPRTSEYPCSRPLACSRDKDSLSLIADRGMHPWSRPAQRCWGAYVDDPTISDYRPSFSAQIAAVLGTHFVETITYGIRCLGGHYSGRRPTSPHHASNRLQPTTLTSTVAPLPAYISTGYPRRPTQPGRPEHPGPLRTPTNRGRTLNFRYGHFCLAKTLPLPLHISILADLSIGVPTADTTPMSPSFRGASLFAGDQRWSDWPVTTGIPVHSGCCCRNHFWHQQG</sequence>
<dbReference type="Proteomes" id="UP001187192">
    <property type="component" value="Unassembled WGS sequence"/>
</dbReference>
<dbReference type="AlphaFoldDB" id="A0AA88J9E7"/>
<organism evidence="2 3">
    <name type="scientific">Ficus carica</name>
    <name type="common">Common fig</name>
    <dbReference type="NCBI Taxonomy" id="3494"/>
    <lineage>
        <taxon>Eukaryota</taxon>
        <taxon>Viridiplantae</taxon>
        <taxon>Streptophyta</taxon>
        <taxon>Embryophyta</taxon>
        <taxon>Tracheophyta</taxon>
        <taxon>Spermatophyta</taxon>
        <taxon>Magnoliopsida</taxon>
        <taxon>eudicotyledons</taxon>
        <taxon>Gunneridae</taxon>
        <taxon>Pentapetalae</taxon>
        <taxon>rosids</taxon>
        <taxon>fabids</taxon>
        <taxon>Rosales</taxon>
        <taxon>Moraceae</taxon>
        <taxon>Ficeae</taxon>
        <taxon>Ficus</taxon>
    </lineage>
</organism>
<feature type="region of interest" description="Disordered" evidence="1">
    <location>
        <begin position="1"/>
        <end position="70"/>
    </location>
</feature>
<feature type="compositionally biased region" description="Polar residues" evidence="1">
    <location>
        <begin position="52"/>
        <end position="62"/>
    </location>
</feature>
<accession>A0AA88J9E7</accession>
<name>A0AA88J9E7_FICCA</name>
<evidence type="ECO:0000313" key="3">
    <source>
        <dbReference type="Proteomes" id="UP001187192"/>
    </source>
</evidence>
<gene>
    <name evidence="2" type="ORF">TIFTF001_034687</name>
</gene>
<evidence type="ECO:0000313" key="2">
    <source>
        <dbReference type="EMBL" id="GMN65632.1"/>
    </source>
</evidence>
<feature type="region of interest" description="Disordered" evidence="1">
    <location>
        <begin position="175"/>
        <end position="199"/>
    </location>
</feature>
<evidence type="ECO:0000256" key="1">
    <source>
        <dbReference type="SAM" id="MobiDB-lite"/>
    </source>
</evidence>
<proteinExistence type="predicted"/>
<dbReference type="EMBL" id="BTGU01000249">
    <property type="protein sequence ID" value="GMN65632.1"/>
    <property type="molecule type" value="Genomic_DNA"/>
</dbReference>
<keyword evidence="3" id="KW-1185">Reference proteome</keyword>
<protein>
    <submittedName>
        <fullName evidence="2">Uncharacterized protein</fullName>
    </submittedName>
</protein>
<feature type="compositionally biased region" description="Polar residues" evidence="1">
    <location>
        <begin position="18"/>
        <end position="41"/>
    </location>
</feature>